<dbReference type="AlphaFoldDB" id="A0A2H3C027"/>
<dbReference type="Proteomes" id="UP000218334">
    <property type="component" value="Unassembled WGS sequence"/>
</dbReference>
<dbReference type="EMBL" id="KZ293418">
    <property type="protein sequence ID" value="PBK75200.1"/>
    <property type="molecule type" value="Genomic_DNA"/>
</dbReference>
<gene>
    <name evidence="1" type="ORF">ARMSODRAFT_971149</name>
</gene>
<name>A0A2H3C027_9AGAR</name>
<reference evidence="2" key="1">
    <citation type="journal article" date="2017" name="Nat. Ecol. Evol.">
        <title>Genome expansion and lineage-specific genetic innovations in the forest pathogenic fungi Armillaria.</title>
        <authorList>
            <person name="Sipos G."/>
            <person name="Prasanna A.N."/>
            <person name="Walter M.C."/>
            <person name="O'Connor E."/>
            <person name="Balint B."/>
            <person name="Krizsan K."/>
            <person name="Kiss B."/>
            <person name="Hess J."/>
            <person name="Varga T."/>
            <person name="Slot J."/>
            <person name="Riley R."/>
            <person name="Boka B."/>
            <person name="Rigling D."/>
            <person name="Barry K."/>
            <person name="Lee J."/>
            <person name="Mihaltcheva S."/>
            <person name="LaButti K."/>
            <person name="Lipzen A."/>
            <person name="Waldron R."/>
            <person name="Moloney N.M."/>
            <person name="Sperisen C."/>
            <person name="Kredics L."/>
            <person name="Vagvoelgyi C."/>
            <person name="Patrignani A."/>
            <person name="Fitzpatrick D."/>
            <person name="Nagy I."/>
            <person name="Doyle S."/>
            <person name="Anderson J.B."/>
            <person name="Grigoriev I.V."/>
            <person name="Gueldener U."/>
            <person name="Muensterkoetter M."/>
            <person name="Nagy L.G."/>
        </authorList>
    </citation>
    <scope>NUCLEOTIDE SEQUENCE [LARGE SCALE GENOMIC DNA]</scope>
    <source>
        <strain evidence="2">28-4</strain>
    </source>
</reference>
<sequence length="352" mass="39950">MVLHCSRCGHEYHGLDADASDLTNWDLARRNWPCSSGDHLLDENKKYWCFSDDNLLCANIHPLPPPDPVLKIHCVLTRTSFWHVPPMVFDFTIDIKASIFNQWLPVNFSFPRMSKVASLLLAWVNYVFSSPITAFTLNKTLHLEAVTSGVPAPPNFTCSLIYEEREPLCRNPASRVSLTQMAKKKSASRKIGRARVTENGTLILQPTAPPRLVGLLKRLRCAKDFYEDDASDPSTYPLNIVETTRTSSVNQTKDELLNGWSFSDNLYRVLLKGLSLARQRLQLLVAERRQKTISDDQTAERLKGLLVLCLASATMRKIEERTNANPHGFHFKMTRVRLAESDARGRVFSLHE</sequence>
<evidence type="ECO:0000313" key="2">
    <source>
        <dbReference type="Proteomes" id="UP000218334"/>
    </source>
</evidence>
<accession>A0A2H3C027</accession>
<proteinExistence type="predicted"/>
<organism evidence="1 2">
    <name type="scientific">Armillaria solidipes</name>
    <dbReference type="NCBI Taxonomy" id="1076256"/>
    <lineage>
        <taxon>Eukaryota</taxon>
        <taxon>Fungi</taxon>
        <taxon>Dikarya</taxon>
        <taxon>Basidiomycota</taxon>
        <taxon>Agaricomycotina</taxon>
        <taxon>Agaricomycetes</taxon>
        <taxon>Agaricomycetidae</taxon>
        <taxon>Agaricales</taxon>
        <taxon>Marasmiineae</taxon>
        <taxon>Physalacriaceae</taxon>
        <taxon>Armillaria</taxon>
    </lineage>
</organism>
<evidence type="ECO:0000313" key="1">
    <source>
        <dbReference type="EMBL" id="PBK75200.1"/>
    </source>
</evidence>
<keyword evidence="2" id="KW-1185">Reference proteome</keyword>
<protein>
    <submittedName>
        <fullName evidence="1">Uncharacterized protein</fullName>
    </submittedName>
</protein>